<reference evidence="2" key="2">
    <citation type="submission" date="2021-04" db="EMBL/GenBank/DDBJ databases">
        <authorList>
            <person name="Gilroy R."/>
        </authorList>
    </citation>
    <scope>NUCLEOTIDE SEQUENCE</scope>
    <source>
        <strain evidence="2">CHK169-2315</strain>
    </source>
</reference>
<proteinExistence type="predicted"/>
<accession>A0A9D1TKV1</accession>
<dbReference type="PANTHER" id="PTHR37804">
    <property type="entry name" value="CDAA REGULATORY PROTEIN CDAR"/>
    <property type="match status" value="1"/>
</dbReference>
<sequence>MDKLFQSKWFIRVISLVLAITLYLFVTVETNPGQNESRIETTSSKETEVIDEVPLEIKIDAENYVVSGVPEHVKVSLEGKTSVLTPIVRQQSFTVFVDLRELEEGSHTVEVEYDNIPKEVNAYIEPKTIDVQIEKRAMQEFSVDVDITNLDKLPVGYELGEPSVDPETVTIVSSQEVIDQIAMVKVFVDVTDLRESIRNKELPIIVYDAQGNDLNVRVEPSSVTVSMDVDRPSTKVPLDVKTKGKLPDKFEIDKMEAVEEIEIFGRRDVLDEVKEISTEEIDLSEIESSGAIEVPLNLPEGIAVNDEKIKVDITLKESKVFKEIPIEIKGEGDQKVVFKHPEDGTISVTAIGLDTLMEELEESEIIASIDVTNTDSDKESRVNISIEGPKDFKFDAEPKKVTVEVNE</sequence>
<evidence type="ECO:0000313" key="2">
    <source>
        <dbReference type="EMBL" id="HIV75580.1"/>
    </source>
</evidence>
<dbReference type="Pfam" id="PF07949">
    <property type="entry name" value="YbbR"/>
    <property type="match status" value="3"/>
</dbReference>
<dbReference type="InterPro" id="IPR012505">
    <property type="entry name" value="YbbR"/>
</dbReference>
<keyword evidence="1" id="KW-0472">Membrane</keyword>
<name>A0A9D1TKV1_9BACI</name>
<evidence type="ECO:0000313" key="3">
    <source>
        <dbReference type="Proteomes" id="UP000823937"/>
    </source>
</evidence>
<gene>
    <name evidence="2" type="ORF">H9895_10940</name>
</gene>
<dbReference type="EMBL" id="DXHX01000158">
    <property type="protein sequence ID" value="HIV75580.1"/>
    <property type="molecule type" value="Genomic_DNA"/>
</dbReference>
<dbReference type="Gene3D" id="2.170.120.40">
    <property type="entry name" value="YbbR-like domain"/>
    <property type="match status" value="2"/>
</dbReference>
<keyword evidence="1" id="KW-0812">Transmembrane</keyword>
<evidence type="ECO:0008006" key="4">
    <source>
        <dbReference type="Google" id="ProtNLM"/>
    </source>
</evidence>
<dbReference type="Proteomes" id="UP000823937">
    <property type="component" value="Unassembled WGS sequence"/>
</dbReference>
<protein>
    <recommendedName>
        <fullName evidence="4">YbbR domain-containing protein</fullName>
    </recommendedName>
</protein>
<dbReference type="Gene3D" id="2.170.120.30">
    <property type="match status" value="2"/>
</dbReference>
<comment type="caution">
    <text evidence="2">The sequence shown here is derived from an EMBL/GenBank/DDBJ whole genome shotgun (WGS) entry which is preliminary data.</text>
</comment>
<dbReference type="AlphaFoldDB" id="A0A9D1TKV1"/>
<feature type="transmembrane region" description="Helical" evidence="1">
    <location>
        <begin position="9"/>
        <end position="28"/>
    </location>
</feature>
<dbReference type="PANTHER" id="PTHR37804:SF1">
    <property type="entry name" value="CDAA REGULATORY PROTEIN CDAR"/>
    <property type="match status" value="1"/>
</dbReference>
<dbReference type="InterPro" id="IPR053154">
    <property type="entry name" value="c-di-AMP_regulator"/>
</dbReference>
<keyword evidence="1" id="KW-1133">Transmembrane helix</keyword>
<evidence type="ECO:0000256" key="1">
    <source>
        <dbReference type="SAM" id="Phobius"/>
    </source>
</evidence>
<organism evidence="2 3">
    <name type="scientific">Candidatus Pseudogracilibacillus intestinigallinarum</name>
    <dbReference type="NCBI Taxonomy" id="2838742"/>
    <lineage>
        <taxon>Bacteria</taxon>
        <taxon>Bacillati</taxon>
        <taxon>Bacillota</taxon>
        <taxon>Bacilli</taxon>
        <taxon>Bacillales</taxon>
        <taxon>Bacillaceae</taxon>
        <taxon>Pseudogracilibacillus</taxon>
    </lineage>
</organism>
<reference evidence="2" key="1">
    <citation type="journal article" date="2021" name="PeerJ">
        <title>Extensive microbial diversity within the chicken gut microbiome revealed by metagenomics and culture.</title>
        <authorList>
            <person name="Gilroy R."/>
            <person name="Ravi A."/>
            <person name="Getino M."/>
            <person name="Pursley I."/>
            <person name="Horton D.L."/>
            <person name="Alikhan N.F."/>
            <person name="Baker D."/>
            <person name="Gharbi K."/>
            <person name="Hall N."/>
            <person name="Watson M."/>
            <person name="Adriaenssens E.M."/>
            <person name="Foster-Nyarko E."/>
            <person name="Jarju S."/>
            <person name="Secka A."/>
            <person name="Antonio M."/>
            <person name="Oren A."/>
            <person name="Chaudhuri R.R."/>
            <person name="La Ragione R."/>
            <person name="Hildebrand F."/>
            <person name="Pallen M.J."/>
        </authorList>
    </citation>
    <scope>NUCLEOTIDE SEQUENCE</scope>
    <source>
        <strain evidence="2">CHK169-2315</strain>
    </source>
</reference>